<reference evidence="1 2" key="1">
    <citation type="journal article" date="2017" name="Front. Microbiol.">
        <title>Phaeobacter piscinae sp. nov., a species of the Roseobacter group and potential aquaculture probiont.</title>
        <authorList>
            <person name="Sonnenschein E.C."/>
            <person name="Phippen C.B.W."/>
            <person name="Nielsen K.F."/>
            <person name="Mateiu R.V."/>
            <person name="Melchiorsen J."/>
            <person name="Gram L."/>
            <person name="Overmann J."/>
            <person name="Freese H.M."/>
        </authorList>
    </citation>
    <scope>NUCLEOTIDE SEQUENCE [LARGE SCALE GENOMIC DNA]</scope>
    <source>
        <strain evidence="1 2">P36</strain>
    </source>
</reference>
<dbReference type="EMBL" id="CP010649">
    <property type="protein sequence ID" value="ATG38139.1"/>
    <property type="molecule type" value="Genomic_DNA"/>
</dbReference>
<protein>
    <submittedName>
        <fullName evidence="1">Uncharacterized protein</fullName>
    </submittedName>
</protein>
<proteinExistence type="predicted"/>
<reference evidence="1 2" key="3">
    <citation type="journal article" date="2017" name="Int. J. Syst. Evol. Microbiol.">
        <title>Adaptation of Surface-Associated Bacteria to the Open Ocean: A Genomically Distinct Subpopulation of Phaeobacter gallaeciensis Colonizes Pacific Mesozooplankton.</title>
        <authorList>
            <person name="Freese H.M."/>
            <person name="Methner A."/>
            <person name="Overmann J."/>
        </authorList>
    </citation>
    <scope>NUCLEOTIDE SEQUENCE [LARGE SCALE GENOMIC DNA]</scope>
    <source>
        <strain evidence="1 2">P36</strain>
    </source>
</reference>
<evidence type="ECO:0000313" key="1">
    <source>
        <dbReference type="EMBL" id="ATG38139.1"/>
    </source>
</evidence>
<organism evidence="1 2">
    <name type="scientific">Phaeobacter piscinae</name>
    <dbReference type="NCBI Taxonomy" id="1580596"/>
    <lineage>
        <taxon>Bacteria</taxon>
        <taxon>Pseudomonadati</taxon>
        <taxon>Pseudomonadota</taxon>
        <taxon>Alphaproteobacteria</taxon>
        <taxon>Rhodobacterales</taxon>
        <taxon>Roseobacteraceae</taxon>
        <taxon>Phaeobacter</taxon>
    </lineage>
</organism>
<reference evidence="1 2" key="2">
    <citation type="journal article" date="2017" name="Genome Biol. Evol.">
        <title>Trajectories and Drivers of Genome Evolution in Surface-Associated Marine Phaeobacter.</title>
        <authorList>
            <person name="Freese H.M."/>
            <person name="Sikorski J."/>
            <person name="Bunk B."/>
            <person name="Scheuner C."/>
            <person name="Meier-Kolthoff J.P."/>
            <person name="Sproer C."/>
            <person name="Gram L."/>
            <person name="Overmann J."/>
        </authorList>
    </citation>
    <scope>NUCLEOTIDE SEQUENCE [LARGE SCALE GENOMIC DNA]</scope>
    <source>
        <strain evidence="1 2">P36</strain>
    </source>
</reference>
<sequence>MKRPDDLNATVLDILQDDKAAEIIRTYNSLSIAERRARFHQARSAIYPGRCSQNAGNQNKS</sequence>
<dbReference type="Proteomes" id="UP000218891">
    <property type="component" value="Plasmid pP36_f"/>
</dbReference>
<accession>A0ABN5DWX5</accession>
<gene>
    <name evidence="1" type="ORF">PhaeoP36_04064</name>
</gene>
<reference evidence="1 2" key="4">
    <citation type="journal article" date="2018" name="Environ. Microbiol. Rep.">
        <title>Phylogenetic distribution of roseobacticides in the Roseobacter group and their effect on microalgae.</title>
        <authorList>
            <person name="Sonnenschein E.C."/>
            <person name="Phippen C.B."/>
            <person name="Bentzon-Tilia M."/>
            <person name="Rasmussen S.A."/>
            <person name="Nielsen K.F."/>
            <person name="Gram L."/>
        </authorList>
    </citation>
    <scope>NUCLEOTIDE SEQUENCE [LARGE SCALE GENOMIC DNA]</scope>
    <source>
        <strain evidence="1 2">P36</strain>
    </source>
</reference>
<evidence type="ECO:0000313" key="2">
    <source>
        <dbReference type="Proteomes" id="UP000218891"/>
    </source>
</evidence>
<geneLocation type="plasmid" evidence="1 2">
    <name>pP36_f</name>
</geneLocation>
<keyword evidence="1" id="KW-0614">Plasmid</keyword>
<keyword evidence="2" id="KW-1185">Reference proteome</keyword>
<name>A0ABN5DWX5_9RHOB</name>